<name>A0A1I7YU01_9BILA</name>
<dbReference type="AlphaFoldDB" id="A0A1I7YU01"/>
<evidence type="ECO:0000313" key="2">
    <source>
        <dbReference type="WBParaSite" id="L893_g1971.t1"/>
    </source>
</evidence>
<proteinExistence type="predicted"/>
<keyword evidence="1" id="KW-1185">Reference proteome</keyword>
<dbReference type="Proteomes" id="UP000095287">
    <property type="component" value="Unplaced"/>
</dbReference>
<reference evidence="2" key="1">
    <citation type="submission" date="2016-11" db="UniProtKB">
        <authorList>
            <consortium name="WormBaseParasite"/>
        </authorList>
    </citation>
    <scope>IDENTIFICATION</scope>
</reference>
<accession>A0A1I7YU01</accession>
<evidence type="ECO:0000313" key="1">
    <source>
        <dbReference type="Proteomes" id="UP000095287"/>
    </source>
</evidence>
<protein>
    <submittedName>
        <fullName evidence="2">Cytochrome c oxidase subunit 1</fullName>
    </submittedName>
</protein>
<dbReference type="WBParaSite" id="L893_g1971.t1">
    <property type="protein sequence ID" value="L893_g1971.t1"/>
    <property type="gene ID" value="L893_g1971"/>
</dbReference>
<organism evidence="1 2">
    <name type="scientific">Steinernema glaseri</name>
    <dbReference type="NCBI Taxonomy" id="37863"/>
    <lineage>
        <taxon>Eukaryota</taxon>
        <taxon>Metazoa</taxon>
        <taxon>Ecdysozoa</taxon>
        <taxon>Nematoda</taxon>
        <taxon>Chromadorea</taxon>
        <taxon>Rhabditida</taxon>
        <taxon>Tylenchina</taxon>
        <taxon>Panagrolaimomorpha</taxon>
        <taxon>Strongyloidoidea</taxon>
        <taxon>Steinernematidae</taxon>
        <taxon>Steinernema</taxon>
    </lineage>
</organism>
<sequence>MILFPTRTRDSIRIRTGKEDSVDPHFDGPNSHSYRNLLYNENANFSAIEMVTSTIYRPIRVNRSARKIMSSDMNLQNWSPLFFGMDL</sequence>